<reference evidence="1 2" key="1">
    <citation type="submission" date="2015-04" db="EMBL/GenBank/DDBJ databases">
        <title>Complete genome sequence of Schizopora paradoxa KUC8140, a cosmopolitan wood degrader in East Asia.</title>
        <authorList>
            <consortium name="DOE Joint Genome Institute"/>
            <person name="Min B."/>
            <person name="Park H."/>
            <person name="Jang Y."/>
            <person name="Kim J.-J."/>
            <person name="Kim K.H."/>
            <person name="Pangilinan J."/>
            <person name="Lipzen A."/>
            <person name="Riley R."/>
            <person name="Grigoriev I.V."/>
            <person name="Spatafora J.W."/>
            <person name="Choi I.-G."/>
        </authorList>
    </citation>
    <scope>NUCLEOTIDE SEQUENCE [LARGE SCALE GENOMIC DNA]</scope>
    <source>
        <strain evidence="1 2">KUC8140</strain>
    </source>
</reference>
<dbReference type="GO" id="GO:0005739">
    <property type="term" value="C:mitochondrion"/>
    <property type="evidence" value="ECO:0007669"/>
    <property type="project" value="TreeGrafter"/>
</dbReference>
<protein>
    <submittedName>
        <fullName evidence="1">Uncharacterized protein</fullName>
    </submittedName>
</protein>
<dbReference type="InParanoid" id="A0A0H2S327"/>
<name>A0A0H2S327_9AGAM</name>
<evidence type="ECO:0000313" key="1">
    <source>
        <dbReference type="EMBL" id="KLO18705.1"/>
    </source>
</evidence>
<dbReference type="AlphaFoldDB" id="A0A0H2S327"/>
<proteinExistence type="predicted"/>
<dbReference type="Pfam" id="PF10306">
    <property type="entry name" value="FLILHELTA"/>
    <property type="match status" value="1"/>
</dbReference>
<dbReference type="Proteomes" id="UP000053477">
    <property type="component" value="Unassembled WGS sequence"/>
</dbReference>
<gene>
    <name evidence="1" type="ORF">SCHPADRAFT_819355</name>
</gene>
<dbReference type="EMBL" id="KQ085892">
    <property type="protein sequence ID" value="KLO18705.1"/>
    <property type="molecule type" value="Genomic_DNA"/>
</dbReference>
<dbReference type="STRING" id="27342.A0A0H2S327"/>
<dbReference type="PANTHER" id="PTHR28002">
    <property type="entry name" value="MIOREX COMPLEX COMPONENT 11"/>
    <property type="match status" value="1"/>
</dbReference>
<organism evidence="1 2">
    <name type="scientific">Schizopora paradoxa</name>
    <dbReference type="NCBI Taxonomy" id="27342"/>
    <lineage>
        <taxon>Eukaryota</taxon>
        <taxon>Fungi</taxon>
        <taxon>Dikarya</taxon>
        <taxon>Basidiomycota</taxon>
        <taxon>Agaricomycotina</taxon>
        <taxon>Agaricomycetes</taxon>
        <taxon>Hymenochaetales</taxon>
        <taxon>Schizoporaceae</taxon>
        <taxon>Schizopora</taxon>
    </lineage>
</organism>
<evidence type="ECO:0000313" key="2">
    <source>
        <dbReference type="Proteomes" id="UP000053477"/>
    </source>
</evidence>
<dbReference type="OrthoDB" id="5580261at2759"/>
<dbReference type="PANTHER" id="PTHR28002:SF1">
    <property type="entry name" value="MIOREX COMPLEX COMPONENT 11"/>
    <property type="match status" value="1"/>
</dbReference>
<dbReference type="InterPro" id="IPR018811">
    <property type="entry name" value="MRX11"/>
</dbReference>
<sequence>MEGGNGKGVISRYRATLGTISARTGTALPSLITSFAILHEVTAVLPLVAVFYAARSAGVGEQVIHAVQTSTQVSNSDASANAAQRWLKQTGREWMGEGEQWVGRVGRHYGIWGFEKRKKGEVDAQRDAEKEELVMKNITGDIANALVAYGVTKAILPLRIGFSLYFSPAFSRRVVDPISSGVMRIFRRGNRP</sequence>
<keyword evidence="2" id="KW-1185">Reference proteome</keyword>
<accession>A0A0H2S327</accession>